<proteinExistence type="predicted"/>
<dbReference type="RefSeq" id="WP_073168428.1">
    <property type="nucleotide sequence ID" value="NZ_FQZE01000011.1"/>
</dbReference>
<evidence type="ECO:0000313" key="3">
    <source>
        <dbReference type="Proteomes" id="UP000184050"/>
    </source>
</evidence>
<protein>
    <recommendedName>
        <fullName evidence="4">DUF4837 domain-containing protein</fullName>
    </recommendedName>
</protein>
<dbReference type="Pfam" id="PF16125">
    <property type="entry name" value="DUF4837"/>
    <property type="match status" value="1"/>
</dbReference>
<name>A0A1M6GJR8_9BACT</name>
<dbReference type="STRING" id="1168035.SAMN05444280_11118"/>
<gene>
    <name evidence="2" type="ORF">SAMN05444280_11118</name>
</gene>
<feature type="chain" id="PRO_5013087632" description="DUF4837 domain-containing protein" evidence="1">
    <location>
        <begin position="21"/>
        <end position="352"/>
    </location>
</feature>
<dbReference type="PROSITE" id="PS51257">
    <property type="entry name" value="PROKAR_LIPOPROTEIN"/>
    <property type="match status" value="1"/>
</dbReference>
<accession>A0A1M6GJR8</accession>
<dbReference type="OrthoDB" id="1115230at2"/>
<evidence type="ECO:0008006" key="4">
    <source>
        <dbReference type="Google" id="ProtNLM"/>
    </source>
</evidence>
<evidence type="ECO:0000256" key="1">
    <source>
        <dbReference type="SAM" id="SignalP"/>
    </source>
</evidence>
<sequence length="352" mass="40344">MGIKNVTRIVLMFFAVLVFSSCKDTNTGIHTNVTGKAGEVVVVISEEEWNSDIGQLIRQHLAQEHVALPQDEPLFDLVKVPHVAFTKIFKTTRNILQTQISSAVDTSRVVFKNDVWAQPQATVIIQAKNRAEFEQLFNENKDRILSYFIKAEKDRLTGNYNKYFERGVYNVLNDEFGVTMKVAPGFQIAEQKEDFIWLRYETPAISQGIVLYTFPYVSDSAFTENYLLKVRDSILRANVPGPTEGSYMATERRIEQVQNIIKHNGNYTSEMRGLWRLMNDYMGGPYISLAELDAANQRIIVAFGYVFAPNKDKRNYLRQVEAMIYSLKLNNQKENDLLNEQDAIEIDVQANQ</sequence>
<feature type="signal peptide" evidence="1">
    <location>
        <begin position="1"/>
        <end position="20"/>
    </location>
</feature>
<dbReference type="Proteomes" id="UP000184050">
    <property type="component" value="Unassembled WGS sequence"/>
</dbReference>
<dbReference type="InterPro" id="IPR032286">
    <property type="entry name" value="DUF4837"/>
</dbReference>
<dbReference type="AlphaFoldDB" id="A0A1M6GJR8"/>
<reference evidence="2 3" key="1">
    <citation type="submission" date="2016-11" db="EMBL/GenBank/DDBJ databases">
        <authorList>
            <person name="Jaros S."/>
            <person name="Januszkiewicz K."/>
            <person name="Wedrychowicz H."/>
        </authorList>
    </citation>
    <scope>NUCLEOTIDE SEQUENCE [LARGE SCALE GENOMIC DNA]</scope>
    <source>
        <strain evidence="2 3">DSM 27063</strain>
    </source>
</reference>
<keyword evidence="3" id="KW-1185">Reference proteome</keyword>
<evidence type="ECO:0000313" key="2">
    <source>
        <dbReference type="EMBL" id="SHJ10130.1"/>
    </source>
</evidence>
<keyword evidence="1" id="KW-0732">Signal</keyword>
<organism evidence="2 3">
    <name type="scientific">Tangfeifania diversioriginum</name>
    <dbReference type="NCBI Taxonomy" id="1168035"/>
    <lineage>
        <taxon>Bacteria</taxon>
        <taxon>Pseudomonadati</taxon>
        <taxon>Bacteroidota</taxon>
        <taxon>Bacteroidia</taxon>
        <taxon>Marinilabiliales</taxon>
        <taxon>Prolixibacteraceae</taxon>
        <taxon>Tangfeifania</taxon>
    </lineage>
</organism>
<dbReference type="EMBL" id="FQZE01000011">
    <property type="protein sequence ID" value="SHJ10130.1"/>
    <property type="molecule type" value="Genomic_DNA"/>
</dbReference>